<name>A0A0L0ENX7_9GAMM</name>
<comment type="caution">
    <text evidence="2">The sequence shown here is derived from an EMBL/GenBank/DDBJ whole genome shotgun (WGS) entry which is preliminary data.</text>
</comment>
<dbReference type="GO" id="GO:0003677">
    <property type="term" value="F:DNA binding"/>
    <property type="evidence" value="ECO:0007669"/>
    <property type="project" value="InterPro"/>
</dbReference>
<reference evidence="3" key="1">
    <citation type="submission" date="2015-07" db="EMBL/GenBank/DDBJ databases">
        <title>Draft genome sequence of a Pseudoalteromonas rubra strain, OCN096, isolated from Kaneohe Bay, Oahu, Hawaii.</title>
        <authorList>
            <person name="Beurmann S."/>
            <person name="Ushijima B."/>
            <person name="Belcaid M."/>
            <person name="Callahan S.M."/>
            <person name="Aeby G.S."/>
        </authorList>
    </citation>
    <scope>NUCLEOTIDE SEQUENCE [LARGE SCALE GENOMIC DNA]</scope>
    <source>
        <strain evidence="3">OCN096</strain>
    </source>
</reference>
<evidence type="ECO:0000256" key="1">
    <source>
        <dbReference type="ARBA" id="ARBA00009964"/>
    </source>
</evidence>
<gene>
    <name evidence="2" type="ORF">AC626_18965</name>
</gene>
<dbReference type="InterPro" id="IPR036388">
    <property type="entry name" value="WH-like_DNA-bd_sf"/>
</dbReference>
<dbReference type="Pfam" id="PF01527">
    <property type="entry name" value="HTH_Tnp_1"/>
    <property type="match status" value="1"/>
</dbReference>
<sequence>MKVSKTYSNEIKSLATKRVLFDGERVVDVAKDLEIGQSTLYSWIKAANQDDCSNGSLIVKSLKQRLNEVSEERDILIKAASIFAKELY</sequence>
<protein>
    <submittedName>
        <fullName evidence="2">Transposase</fullName>
    </submittedName>
</protein>
<dbReference type="OrthoDB" id="6315471at2"/>
<organism evidence="2 3">
    <name type="scientific">Pseudoalteromonas rubra</name>
    <dbReference type="NCBI Taxonomy" id="43658"/>
    <lineage>
        <taxon>Bacteria</taxon>
        <taxon>Pseudomonadati</taxon>
        <taxon>Pseudomonadota</taxon>
        <taxon>Gammaproteobacteria</taxon>
        <taxon>Alteromonadales</taxon>
        <taxon>Pseudoalteromonadaceae</taxon>
        <taxon>Pseudoalteromonas</taxon>
    </lineage>
</organism>
<comment type="similarity">
    <text evidence="1">Belongs to the transposase 8 family.</text>
</comment>
<dbReference type="SUPFAM" id="SSF46689">
    <property type="entry name" value="Homeodomain-like"/>
    <property type="match status" value="1"/>
</dbReference>
<dbReference type="AlphaFoldDB" id="A0A0L0ENX7"/>
<dbReference type="InterPro" id="IPR002514">
    <property type="entry name" value="Transposase_8"/>
</dbReference>
<evidence type="ECO:0000313" key="2">
    <source>
        <dbReference type="EMBL" id="KNC66114.1"/>
    </source>
</evidence>
<dbReference type="EMBL" id="LFZX01000185">
    <property type="protein sequence ID" value="KNC66114.1"/>
    <property type="molecule type" value="Genomic_DNA"/>
</dbReference>
<dbReference type="Proteomes" id="UP000036850">
    <property type="component" value="Unassembled WGS sequence"/>
</dbReference>
<dbReference type="GO" id="GO:0006313">
    <property type="term" value="P:DNA transposition"/>
    <property type="evidence" value="ECO:0007669"/>
    <property type="project" value="InterPro"/>
</dbReference>
<accession>A0A0L0ENX7</accession>
<dbReference type="Gene3D" id="1.10.10.10">
    <property type="entry name" value="Winged helix-like DNA-binding domain superfamily/Winged helix DNA-binding domain"/>
    <property type="match status" value="1"/>
</dbReference>
<evidence type="ECO:0000313" key="3">
    <source>
        <dbReference type="Proteomes" id="UP000036850"/>
    </source>
</evidence>
<proteinExistence type="inferred from homology"/>
<dbReference type="InterPro" id="IPR009057">
    <property type="entry name" value="Homeodomain-like_sf"/>
</dbReference>
<dbReference type="GO" id="GO:0004803">
    <property type="term" value="F:transposase activity"/>
    <property type="evidence" value="ECO:0007669"/>
    <property type="project" value="InterPro"/>
</dbReference>
<dbReference type="PATRIC" id="fig|43658.6.peg.1521"/>